<dbReference type="RefSeq" id="WP_140589867.1">
    <property type="nucleotide sequence ID" value="NZ_VFRR01000028.1"/>
</dbReference>
<evidence type="ECO:0000313" key="2">
    <source>
        <dbReference type="Proteomes" id="UP000315901"/>
    </source>
</evidence>
<evidence type="ECO:0000313" key="1">
    <source>
        <dbReference type="EMBL" id="TPE48895.1"/>
    </source>
</evidence>
<dbReference type="Proteomes" id="UP000315901">
    <property type="component" value="Unassembled WGS sequence"/>
</dbReference>
<reference evidence="1 2" key="1">
    <citation type="submission" date="2019-06" db="EMBL/GenBank/DDBJ databases">
        <title>A novel bacterium of genus Marinomonas, isolated from coastal sand.</title>
        <authorList>
            <person name="Huang H."/>
            <person name="Mo K."/>
            <person name="Hu Y."/>
        </authorList>
    </citation>
    <scope>NUCLEOTIDE SEQUENCE [LARGE SCALE GENOMIC DNA]</scope>
    <source>
        <strain evidence="1 2">HB171799</strain>
    </source>
</reference>
<comment type="caution">
    <text evidence="1">The sequence shown here is derived from an EMBL/GenBank/DDBJ whole genome shotgun (WGS) entry which is preliminary data.</text>
</comment>
<keyword evidence="2" id="KW-1185">Reference proteome</keyword>
<organism evidence="1 2">
    <name type="scientific">Maribrevibacterium harenarium</name>
    <dbReference type="NCBI Taxonomy" id="2589817"/>
    <lineage>
        <taxon>Bacteria</taxon>
        <taxon>Pseudomonadati</taxon>
        <taxon>Pseudomonadota</taxon>
        <taxon>Gammaproteobacteria</taxon>
        <taxon>Oceanospirillales</taxon>
        <taxon>Oceanospirillaceae</taxon>
        <taxon>Maribrevibacterium</taxon>
    </lineage>
</organism>
<protein>
    <submittedName>
        <fullName evidence="1">Uncharacterized protein</fullName>
    </submittedName>
</protein>
<accession>A0A501WKC7</accession>
<dbReference type="OrthoDB" id="6120657at2"/>
<proteinExistence type="predicted"/>
<dbReference type="AlphaFoldDB" id="A0A501WKC7"/>
<gene>
    <name evidence="1" type="ORF">FJM67_12765</name>
</gene>
<sequence>MDQNEVLELNFYDRPEDEQQDFLAQTWCNQCLEVDLGMVNPREYRSEDRHWIVGDCARCGNEVITEIVYEDDE</sequence>
<dbReference type="EMBL" id="VFRR01000028">
    <property type="protein sequence ID" value="TPE48895.1"/>
    <property type="molecule type" value="Genomic_DNA"/>
</dbReference>
<name>A0A501WKC7_9GAMM</name>